<dbReference type="GO" id="GO:0005524">
    <property type="term" value="F:ATP binding"/>
    <property type="evidence" value="ECO:0007669"/>
    <property type="project" value="UniProtKB-KW"/>
</dbReference>
<dbReference type="CDD" id="cd00009">
    <property type="entry name" value="AAA"/>
    <property type="match status" value="1"/>
</dbReference>
<keyword evidence="4" id="KW-0238">DNA-binding</keyword>
<dbReference type="InterPro" id="IPR025944">
    <property type="entry name" value="Sigma_54_int_dom_CS"/>
</dbReference>
<dbReference type="InterPro" id="IPR002197">
    <property type="entry name" value="HTH_Fis"/>
</dbReference>
<dbReference type="PROSITE" id="PS00675">
    <property type="entry name" value="SIGMA54_INTERACT_1"/>
    <property type="match status" value="1"/>
</dbReference>
<dbReference type="Pfam" id="PF25601">
    <property type="entry name" value="AAA_lid_14"/>
    <property type="match status" value="1"/>
</dbReference>
<dbReference type="InterPro" id="IPR010524">
    <property type="entry name" value="Sig_transdc_resp-reg_PrpR_N"/>
</dbReference>
<dbReference type="CDD" id="cd00130">
    <property type="entry name" value="PAS"/>
    <property type="match status" value="1"/>
</dbReference>
<feature type="domain" description="Sigma-54 factor interaction" evidence="6">
    <location>
        <begin position="327"/>
        <end position="557"/>
    </location>
</feature>
<reference evidence="8 10" key="1">
    <citation type="submission" date="2016-10" db="EMBL/GenBank/DDBJ databases">
        <title>Complete Genome Sequence of Acetogen Clostridium formicoaceticum ATCC 27076.</title>
        <authorList>
            <person name="Bao T."/>
            <person name="Cheng C."/>
            <person name="Zhao J."/>
            <person name="Yang S.-T."/>
            <person name="Wang J."/>
            <person name="Wang M."/>
        </authorList>
    </citation>
    <scope>NUCLEOTIDE SEQUENCE [LARGE SCALE GENOMIC DNA]</scope>
    <source>
        <strain evidence="8 10">ATCC 27076</strain>
    </source>
</reference>
<dbReference type="Pfam" id="PF00989">
    <property type="entry name" value="PAS"/>
    <property type="match status" value="1"/>
</dbReference>
<dbReference type="FunFam" id="3.40.50.300:FF:000006">
    <property type="entry name" value="DNA-binding transcriptional regulator NtrC"/>
    <property type="match status" value="1"/>
</dbReference>
<dbReference type="Gene3D" id="3.30.450.20">
    <property type="entry name" value="PAS domain"/>
    <property type="match status" value="1"/>
</dbReference>
<protein>
    <submittedName>
        <fullName evidence="9">Arginine utilization regulatory protein RocR</fullName>
    </submittedName>
    <submittedName>
        <fullName evidence="8">Propanediol utilization protein</fullName>
    </submittedName>
</protein>
<dbReference type="SUPFAM" id="SSF46689">
    <property type="entry name" value="Homeodomain-like"/>
    <property type="match status" value="1"/>
</dbReference>
<evidence type="ECO:0000259" key="6">
    <source>
        <dbReference type="PROSITE" id="PS50045"/>
    </source>
</evidence>
<evidence type="ECO:0000256" key="5">
    <source>
        <dbReference type="ARBA" id="ARBA00023163"/>
    </source>
</evidence>
<dbReference type="SUPFAM" id="SSF159800">
    <property type="entry name" value="PrpR receptor domain-like"/>
    <property type="match status" value="1"/>
</dbReference>
<dbReference type="Gene3D" id="3.40.50.2300">
    <property type="match status" value="1"/>
</dbReference>
<organism evidence="9 11">
    <name type="scientific">Clostridium formicaceticum</name>
    <dbReference type="NCBI Taxonomy" id="1497"/>
    <lineage>
        <taxon>Bacteria</taxon>
        <taxon>Bacillati</taxon>
        <taxon>Bacillota</taxon>
        <taxon>Clostridia</taxon>
        <taxon>Eubacteriales</taxon>
        <taxon>Clostridiaceae</taxon>
        <taxon>Clostridium</taxon>
    </lineage>
</organism>
<dbReference type="InterPro" id="IPR013767">
    <property type="entry name" value="PAS_fold"/>
</dbReference>
<dbReference type="InterPro" id="IPR027417">
    <property type="entry name" value="P-loop_NTPase"/>
</dbReference>
<dbReference type="InterPro" id="IPR009057">
    <property type="entry name" value="Homeodomain-like_sf"/>
</dbReference>
<evidence type="ECO:0000259" key="7">
    <source>
        <dbReference type="PROSITE" id="PS50112"/>
    </source>
</evidence>
<dbReference type="KEGG" id="cfm:BJL90_15420"/>
<gene>
    <name evidence="9" type="primary">rocR_2</name>
    <name evidence="8" type="ORF">BJL90_15420</name>
    <name evidence="9" type="ORF">CLFO_20270</name>
</gene>
<evidence type="ECO:0000256" key="3">
    <source>
        <dbReference type="ARBA" id="ARBA00023015"/>
    </source>
</evidence>
<keyword evidence="1" id="KW-0547">Nucleotide-binding</keyword>
<dbReference type="EMBL" id="CP017603">
    <property type="protein sequence ID" value="AOY77115.1"/>
    <property type="molecule type" value="Genomic_DNA"/>
</dbReference>
<dbReference type="EMBL" id="CP020559">
    <property type="protein sequence ID" value="ARE87627.1"/>
    <property type="molecule type" value="Genomic_DNA"/>
</dbReference>
<keyword evidence="10" id="KW-1185">Reference proteome</keyword>
<dbReference type="PRINTS" id="PR01590">
    <property type="entry name" value="HTHFIS"/>
</dbReference>
<dbReference type="InterPro" id="IPR025662">
    <property type="entry name" value="Sigma_54_int_dom_ATP-bd_1"/>
</dbReference>
<dbReference type="Gene3D" id="3.40.50.10660">
    <property type="entry name" value="PrpR receptor domain-like"/>
    <property type="match status" value="1"/>
</dbReference>
<dbReference type="InterPro" id="IPR035965">
    <property type="entry name" value="PAS-like_dom_sf"/>
</dbReference>
<dbReference type="GO" id="GO:0043565">
    <property type="term" value="F:sequence-specific DNA binding"/>
    <property type="evidence" value="ECO:0007669"/>
    <property type="project" value="InterPro"/>
</dbReference>
<dbReference type="Pfam" id="PF02954">
    <property type="entry name" value="HTH_8"/>
    <property type="match status" value="1"/>
</dbReference>
<dbReference type="Pfam" id="PF00158">
    <property type="entry name" value="Sigma54_activat"/>
    <property type="match status" value="1"/>
</dbReference>
<keyword evidence="5" id="KW-0804">Transcription</keyword>
<feature type="domain" description="PAS" evidence="7">
    <location>
        <begin position="198"/>
        <end position="242"/>
    </location>
</feature>
<dbReference type="SMART" id="SM00091">
    <property type="entry name" value="PAS"/>
    <property type="match status" value="1"/>
</dbReference>
<dbReference type="Gene3D" id="1.10.10.60">
    <property type="entry name" value="Homeodomain-like"/>
    <property type="match status" value="1"/>
</dbReference>
<dbReference type="SUPFAM" id="SSF52540">
    <property type="entry name" value="P-loop containing nucleoside triphosphate hydrolases"/>
    <property type="match status" value="1"/>
</dbReference>
<dbReference type="Proteomes" id="UP000192478">
    <property type="component" value="Chromosome"/>
</dbReference>
<dbReference type="Gene3D" id="3.40.50.300">
    <property type="entry name" value="P-loop containing nucleotide triphosphate hydrolases"/>
    <property type="match status" value="1"/>
</dbReference>
<name>A0AAC9WG58_9CLOT</name>
<keyword evidence="3" id="KW-0805">Transcription regulation</keyword>
<proteinExistence type="predicted"/>
<evidence type="ECO:0000313" key="8">
    <source>
        <dbReference type="EMBL" id="AOY77115.1"/>
    </source>
</evidence>
<dbReference type="PROSITE" id="PS50112">
    <property type="entry name" value="PAS"/>
    <property type="match status" value="1"/>
</dbReference>
<dbReference type="InterPro" id="IPR025943">
    <property type="entry name" value="Sigma_54_int_dom_ATP-bd_2"/>
</dbReference>
<dbReference type="InterPro" id="IPR003593">
    <property type="entry name" value="AAA+_ATPase"/>
</dbReference>
<evidence type="ECO:0000313" key="10">
    <source>
        <dbReference type="Proteomes" id="UP000177894"/>
    </source>
</evidence>
<dbReference type="Pfam" id="PF06506">
    <property type="entry name" value="PrpR_N"/>
    <property type="match status" value="1"/>
</dbReference>
<reference evidence="9 11" key="2">
    <citation type="submission" date="2017-03" db="EMBL/GenBank/DDBJ databases">
        <title>Complete sequence of Clostridium formicaceticum DSM 92.</title>
        <authorList>
            <person name="Poehlein A."/>
            <person name="Karl M."/>
            <person name="Bengelsdorf F.R."/>
            <person name="Duerre P."/>
            <person name="Daniel R."/>
        </authorList>
    </citation>
    <scope>NUCLEOTIDE SEQUENCE [LARGE SCALE GENOMIC DNA]</scope>
    <source>
        <strain evidence="9 11">DSM 92</strain>
    </source>
</reference>
<dbReference type="GO" id="GO:0006355">
    <property type="term" value="P:regulation of DNA-templated transcription"/>
    <property type="evidence" value="ECO:0007669"/>
    <property type="project" value="InterPro"/>
</dbReference>
<evidence type="ECO:0000313" key="9">
    <source>
        <dbReference type="EMBL" id="ARE87627.1"/>
    </source>
</evidence>
<dbReference type="SUPFAM" id="SSF55785">
    <property type="entry name" value="PYP-like sensor domain (PAS domain)"/>
    <property type="match status" value="1"/>
</dbReference>
<dbReference type="InterPro" id="IPR000014">
    <property type="entry name" value="PAS"/>
</dbReference>
<dbReference type="GO" id="GO:0000156">
    <property type="term" value="F:phosphorelay response regulator activity"/>
    <property type="evidence" value="ECO:0007669"/>
    <property type="project" value="InterPro"/>
</dbReference>
<sequence>MGRICFIAPYEEIFQLAQQVKEESAFNFMLKKGNLEEGIQPAIEAEKQGAQVIISRGGTASFIKQNVHIPVVEIKVTGYDILKSLYPYRNTHSAIGIVGYRNVVNGCLTISEILNIPIKEVIIPNDEEGIDWTLVQQEVAELIRKYDIHVIVGDTTVISKLPSLEIDVNLITSGKEAVTQAIEEALHILQVREVEKEKGKRFKAVLDFVNDGVVATDENGIITVINPAAEDIFNVKREEVVGCPVKEIIPNTEIMKVLESKSADIQKLQKVSDDYIMTNRIPIVVDSLIKGVVATFQDVSTIQGAEQKIRQNLYTKGLITRYSFQDFLTKNQKMKRLIDIAKGFAKTHATVLIEGESGTGKEMFAQSIHALSPRKEGPFVAVNCAALPSQLLESELFGYVEGAFTGAKKGGKIGLFELAHNGTIFLDEIGEMDKSLQARLLRVLEEKQVMRLGSDKVIPVDIRIIAATNADLKDQIKQDAFRMDLYYRLNVLKLQTIPLRERKEDVEYLANYFVRTINKNYGRQVERFALEVMCFLANYHWPGNIRELKNIVERLILSSTKDYVTLDDAEFLIEELKEDFTEKATKDHINLLEGTLQEIKRSVILKVLEQENYNKSRTARRLGIDRSTVEKYLS</sequence>
<dbReference type="PROSITE" id="PS50045">
    <property type="entry name" value="SIGMA54_INTERACT_4"/>
    <property type="match status" value="1"/>
</dbReference>
<dbReference type="RefSeq" id="WP_070969931.1">
    <property type="nucleotide sequence ID" value="NZ_CP017603.1"/>
</dbReference>
<dbReference type="InterPro" id="IPR002078">
    <property type="entry name" value="Sigma_54_int"/>
</dbReference>
<dbReference type="AlphaFoldDB" id="A0AAC9WG58"/>
<dbReference type="PANTHER" id="PTHR32071">
    <property type="entry name" value="TRANSCRIPTIONAL REGULATORY PROTEIN"/>
    <property type="match status" value="1"/>
</dbReference>
<dbReference type="NCBIfam" id="TIGR00229">
    <property type="entry name" value="sensory_box"/>
    <property type="match status" value="1"/>
</dbReference>
<keyword evidence="2" id="KW-0067">ATP-binding</keyword>
<dbReference type="InterPro" id="IPR058031">
    <property type="entry name" value="AAA_lid_NorR"/>
</dbReference>
<dbReference type="PROSITE" id="PS00676">
    <property type="entry name" value="SIGMA54_INTERACT_2"/>
    <property type="match status" value="1"/>
</dbReference>
<dbReference type="Gene3D" id="1.10.8.60">
    <property type="match status" value="1"/>
</dbReference>
<dbReference type="PROSITE" id="PS00688">
    <property type="entry name" value="SIGMA54_INTERACT_3"/>
    <property type="match status" value="1"/>
</dbReference>
<evidence type="ECO:0000256" key="1">
    <source>
        <dbReference type="ARBA" id="ARBA00022741"/>
    </source>
</evidence>
<accession>A0AAC9WG58</accession>
<dbReference type="SMART" id="SM00382">
    <property type="entry name" value="AAA"/>
    <property type="match status" value="1"/>
</dbReference>
<dbReference type="Proteomes" id="UP000177894">
    <property type="component" value="Chromosome"/>
</dbReference>
<evidence type="ECO:0000313" key="11">
    <source>
        <dbReference type="Proteomes" id="UP000192478"/>
    </source>
</evidence>
<evidence type="ECO:0000256" key="2">
    <source>
        <dbReference type="ARBA" id="ARBA00022840"/>
    </source>
</evidence>
<evidence type="ECO:0000256" key="4">
    <source>
        <dbReference type="ARBA" id="ARBA00023125"/>
    </source>
</evidence>